<dbReference type="EMBL" id="JARQZJ010000021">
    <property type="protein sequence ID" value="KAK9873553.1"/>
    <property type="molecule type" value="Genomic_DNA"/>
</dbReference>
<protein>
    <submittedName>
        <fullName evidence="1">Uncharacterized protein</fullName>
    </submittedName>
</protein>
<evidence type="ECO:0000313" key="2">
    <source>
        <dbReference type="Proteomes" id="UP001431783"/>
    </source>
</evidence>
<dbReference type="Proteomes" id="UP001431783">
    <property type="component" value="Unassembled WGS sequence"/>
</dbReference>
<dbReference type="AlphaFoldDB" id="A0AAW1TXW8"/>
<sequence>MAESEVVDVDRSSKNLIKDLKEDNICGYCCRKVLDYISCTRCDGIFHPSCMSKLSSGKTPACLHVPMEKRSETEASEMDLRMENSYLKTLVEELKSKNEILIQNNALLIDKLSLNGNNGDRNDRKNVNKASKSNTVKLATVSDSVVSALTMRPRQNLRDISSENINIHNLNKRAGDPERIHELKPSDLTKNDEKIMSQEKRENLLQNEWTEIKSRRNKSPKIQRNYIQGHYIVFLWSSSEKVDLCGYGVEAKFHEPTRITTTSSTCLDNILTNFKSCESSVFEADLSDHRGQKLEIQQLFDIPEEKIKVRQINGNSFSVVLHTPEKDVNILWNNFSRRFGSLFRNNFKEKLQKVKNNPLKPNVKNSKVRRLRHQLATGLIIASHF</sequence>
<evidence type="ECO:0000313" key="1">
    <source>
        <dbReference type="EMBL" id="KAK9873553.1"/>
    </source>
</evidence>
<comment type="caution">
    <text evidence="1">The sequence shown here is derived from an EMBL/GenBank/DDBJ whole genome shotgun (WGS) entry which is preliminary data.</text>
</comment>
<gene>
    <name evidence="1" type="ORF">WA026_022966</name>
</gene>
<name>A0AAW1TXW8_9CUCU</name>
<organism evidence="1 2">
    <name type="scientific">Henosepilachna vigintioctopunctata</name>
    <dbReference type="NCBI Taxonomy" id="420089"/>
    <lineage>
        <taxon>Eukaryota</taxon>
        <taxon>Metazoa</taxon>
        <taxon>Ecdysozoa</taxon>
        <taxon>Arthropoda</taxon>
        <taxon>Hexapoda</taxon>
        <taxon>Insecta</taxon>
        <taxon>Pterygota</taxon>
        <taxon>Neoptera</taxon>
        <taxon>Endopterygota</taxon>
        <taxon>Coleoptera</taxon>
        <taxon>Polyphaga</taxon>
        <taxon>Cucujiformia</taxon>
        <taxon>Coccinelloidea</taxon>
        <taxon>Coccinellidae</taxon>
        <taxon>Epilachninae</taxon>
        <taxon>Epilachnini</taxon>
        <taxon>Henosepilachna</taxon>
    </lineage>
</organism>
<keyword evidence="2" id="KW-1185">Reference proteome</keyword>
<accession>A0AAW1TXW8</accession>
<reference evidence="1 2" key="1">
    <citation type="submission" date="2023-03" db="EMBL/GenBank/DDBJ databases">
        <title>Genome insight into feeding habits of ladybird beetles.</title>
        <authorList>
            <person name="Li H.-S."/>
            <person name="Huang Y.-H."/>
            <person name="Pang H."/>
        </authorList>
    </citation>
    <scope>NUCLEOTIDE SEQUENCE [LARGE SCALE GENOMIC DNA]</scope>
    <source>
        <strain evidence="1">SYSU_2023b</strain>
        <tissue evidence="1">Whole body</tissue>
    </source>
</reference>
<proteinExistence type="predicted"/>